<dbReference type="CDD" id="cd20513">
    <property type="entry name" value="CYCLIN_CCNC_rpt1"/>
    <property type="match status" value="1"/>
</dbReference>
<feature type="domain" description="Cyclin-like" evidence="5">
    <location>
        <begin position="53"/>
        <end position="142"/>
    </location>
</feature>
<feature type="compositionally biased region" description="Gly residues" evidence="4">
    <location>
        <begin position="280"/>
        <end position="290"/>
    </location>
</feature>
<feature type="compositionally biased region" description="Low complexity" evidence="4">
    <location>
        <begin position="250"/>
        <end position="264"/>
    </location>
</feature>
<dbReference type="SMART" id="SM00385">
    <property type="entry name" value="CYCLIN"/>
    <property type="match status" value="1"/>
</dbReference>
<name>A0A0F8DGN9_CERFI</name>
<organism evidence="6 7">
    <name type="scientific">Ceratocystis fimbriata f. sp. platani</name>
    <dbReference type="NCBI Taxonomy" id="88771"/>
    <lineage>
        <taxon>Eukaryota</taxon>
        <taxon>Fungi</taxon>
        <taxon>Dikarya</taxon>
        <taxon>Ascomycota</taxon>
        <taxon>Pezizomycotina</taxon>
        <taxon>Sordariomycetes</taxon>
        <taxon>Hypocreomycetidae</taxon>
        <taxon>Microascales</taxon>
        <taxon>Ceratocystidaceae</taxon>
        <taxon>Ceratocystis</taxon>
    </lineage>
</organism>
<dbReference type="GO" id="GO:0006357">
    <property type="term" value="P:regulation of transcription by RNA polymerase II"/>
    <property type="evidence" value="ECO:0007669"/>
    <property type="project" value="InterPro"/>
</dbReference>
<evidence type="ECO:0000256" key="3">
    <source>
        <dbReference type="RuleBase" id="RU000383"/>
    </source>
</evidence>
<dbReference type="Proteomes" id="UP000034841">
    <property type="component" value="Unassembled WGS sequence"/>
</dbReference>
<dbReference type="InterPro" id="IPR043198">
    <property type="entry name" value="Cyclin/Ssn8"/>
</dbReference>
<dbReference type="SUPFAM" id="SSF47954">
    <property type="entry name" value="Cyclin-like"/>
    <property type="match status" value="2"/>
</dbReference>
<dbReference type="InterPro" id="IPR013763">
    <property type="entry name" value="Cyclin-like_dom"/>
</dbReference>
<comment type="similarity">
    <text evidence="1">Belongs to the cyclin family. Cyclin C subfamily.</text>
</comment>
<dbReference type="GO" id="GO:0016538">
    <property type="term" value="F:cyclin-dependent protein serine/threonine kinase regulator activity"/>
    <property type="evidence" value="ECO:0007669"/>
    <property type="project" value="InterPro"/>
</dbReference>
<feature type="region of interest" description="Disordered" evidence="4">
    <location>
        <begin position="250"/>
        <end position="295"/>
    </location>
</feature>
<evidence type="ECO:0000256" key="1">
    <source>
        <dbReference type="ARBA" id="ARBA00008638"/>
    </source>
</evidence>
<evidence type="ECO:0000256" key="4">
    <source>
        <dbReference type="SAM" id="MobiDB-lite"/>
    </source>
</evidence>
<comment type="caution">
    <text evidence="6">The sequence shown here is derived from an EMBL/GenBank/DDBJ whole genome shotgun (WGS) entry which is preliminary data.</text>
</comment>
<evidence type="ECO:0000313" key="6">
    <source>
        <dbReference type="EMBL" id="KKF95104.1"/>
    </source>
</evidence>
<dbReference type="OrthoDB" id="10266018at2759"/>
<keyword evidence="3" id="KW-0195">Cyclin</keyword>
<accession>A0A0F8DGN9</accession>
<sequence>MSANYWESTHRRYWNFTKDQLATMRQKLEDQNPELVQMYPLQQQRHLYIYFNTQINRLSKRLAIRQQAISTAQVYLKRYYTRVEIRRTNPYLVIAAAVYLACKIEECPQHIRFIVNEAKSLWQDFVTIDTGRLGECEFALISEMDSHMIVHQPYRTLQALQGDLTLTQEDVALAWSLINDSYMTDLPLLVDPHIIALTAIMLSLVLRPSPPNHSATGQQQTMSIGQVNLASMTNASAAIMQAAHVHAQTQAHSHAQSYSHAQAQNMSHPGLNAAGTSGSSNGGSGSGGGPAADALPKKNMRFTRVQQYTVWLAESNVDITAIVDCTQEMVYFYEMQEQYNDKVTKEQINRFIKARELDK</sequence>
<dbReference type="Pfam" id="PF00134">
    <property type="entry name" value="Cyclin_N"/>
    <property type="match status" value="1"/>
</dbReference>
<dbReference type="EMBL" id="LBBL01000120">
    <property type="protein sequence ID" value="KKF95104.1"/>
    <property type="molecule type" value="Genomic_DNA"/>
</dbReference>
<evidence type="ECO:0000259" key="5">
    <source>
        <dbReference type="SMART" id="SM00385"/>
    </source>
</evidence>
<dbReference type="AlphaFoldDB" id="A0A0F8DGN9"/>
<reference evidence="6 7" key="1">
    <citation type="submission" date="2015-04" db="EMBL/GenBank/DDBJ databases">
        <title>Genome sequence of Ceratocystis platani, a major pathogen of plane trees.</title>
        <authorList>
            <person name="Belbahri L."/>
        </authorList>
    </citation>
    <scope>NUCLEOTIDE SEQUENCE [LARGE SCALE GENOMIC DNA]</scope>
    <source>
        <strain evidence="6 7">CFO</strain>
    </source>
</reference>
<protein>
    <recommendedName>
        <fullName evidence="2">RNA polymerase II holoenzyme cyclin-like subunit</fullName>
    </recommendedName>
</protein>
<evidence type="ECO:0000313" key="7">
    <source>
        <dbReference type="Proteomes" id="UP000034841"/>
    </source>
</evidence>
<dbReference type="Gene3D" id="1.10.472.10">
    <property type="entry name" value="Cyclin-like"/>
    <property type="match status" value="2"/>
</dbReference>
<keyword evidence="7" id="KW-1185">Reference proteome</keyword>
<gene>
    <name evidence="6" type="primary">ssn-8</name>
    <name evidence="6" type="ORF">CFO_g2542</name>
</gene>
<dbReference type="PIRSF" id="PIRSF028758">
    <property type="entry name" value="Cyclin, C/H/G types"/>
    <property type="match status" value="1"/>
</dbReference>
<dbReference type="CDD" id="cd20546">
    <property type="entry name" value="CYCLIN_SpCG1C_ScCTK2-like_rpt2"/>
    <property type="match status" value="1"/>
</dbReference>
<evidence type="ECO:0000256" key="2">
    <source>
        <dbReference type="ARBA" id="ARBA00014912"/>
    </source>
</evidence>
<proteinExistence type="inferred from homology"/>
<dbReference type="InterPro" id="IPR036915">
    <property type="entry name" value="Cyclin-like_sf"/>
</dbReference>
<dbReference type="PANTHER" id="PTHR10026">
    <property type="entry name" value="CYCLIN"/>
    <property type="match status" value="1"/>
</dbReference>
<dbReference type="InterPro" id="IPR006671">
    <property type="entry name" value="Cyclin_N"/>
</dbReference>